<keyword evidence="2" id="KW-1185">Reference proteome</keyword>
<organism evidence="1 2">
    <name type="scientific">Caerostris darwini</name>
    <dbReference type="NCBI Taxonomy" id="1538125"/>
    <lineage>
        <taxon>Eukaryota</taxon>
        <taxon>Metazoa</taxon>
        <taxon>Ecdysozoa</taxon>
        <taxon>Arthropoda</taxon>
        <taxon>Chelicerata</taxon>
        <taxon>Arachnida</taxon>
        <taxon>Araneae</taxon>
        <taxon>Araneomorphae</taxon>
        <taxon>Entelegynae</taxon>
        <taxon>Araneoidea</taxon>
        <taxon>Araneidae</taxon>
        <taxon>Caerostris</taxon>
    </lineage>
</organism>
<sequence>MKAKKTFFSQNSVIKLYGKEELKIEFSSSLKQQQKSCFNCCCSKKRVFFSNQPLWGLQLQKAPRERSYSVIVTSEHEMVVVVTKTLGKGRPLREEDKQKEKSKCFERNLIVWDSWQAEGRWRIQRSYRKP</sequence>
<proteinExistence type="predicted"/>
<evidence type="ECO:0000313" key="1">
    <source>
        <dbReference type="EMBL" id="GIY65044.1"/>
    </source>
</evidence>
<gene>
    <name evidence="1" type="ORF">CDAR_251931</name>
</gene>
<name>A0AAV4V5V4_9ARAC</name>
<dbReference type="AlphaFoldDB" id="A0AAV4V5V4"/>
<reference evidence="1 2" key="1">
    <citation type="submission" date="2021-06" db="EMBL/GenBank/DDBJ databases">
        <title>Caerostris darwini draft genome.</title>
        <authorList>
            <person name="Kono N."/>
            <person name="Arakawa K."/>
        </authorList>
    </citation>
    <scope>NUCLEOTIDE SEQUENCE [LARGE SCALE GENOMIC DNA]</scope>
</reference>
<evidence type="ECO:0000313" key="2">
    <source>
        <dbReference type="Proteomes" id="UP001054837"/>
    </source>
</evidence>
<comment type="caution">
    <text evidence="1">The sequence shown here is derived from an EMBL/GenBank/DDBJ whole genome shotgun (WGS) entry which is preliminary data.</text>
</comment>
<dbReference type="EMBL" id="BPLQ01012380">
    <property type="protein sequence ID" value="GIY65044.1"/>
    <property type="molecule type" value="Genomic_DNA"/>
</dbReference>
<dbReference type="Proteomes" id="UP001054837">
    <property type="component" value="Unassembled WGS sequence"/>
</dbReference>
<accession>A0AAV4V5V4</accession>
<protein>
    <submittedName>
        <fullName evidence="1">Uncharacterized protein</fullName>
    </submittedName>
</protein>